<name>A0A368VLG1_9BACL</name>
<evidence type="ECO:0000256" key="7">
    <source>
        <dbReference type="RuleBase" id="RU362125"/>
    </source>
</evidence>
<accession>A0A368VLG1</accession>
<reference evidence="11 12" key="1">
    <citation type="submission" date="2018-07" db="EMBL/GenBank/DDBJ databases">
        <title>Genomic Encyclopedia of Type Strains, Phase III (KMG-III): the genomes of soil and plant-associated and newly described type strains.</title>
        <authorList>
            <person name="Whitman W."/>
        </authorList>
    </citation>
    <scope>NUCLEOTIDE SEQUENCE [LARGE SCALE GENOMIC DNA]</scope>
    <source>
        <strain evidence="11 12">CECT 7506</strain>
    </source>
</reference>
<keyword evidence="5 7" id="KW-0560">Oxidoreductase</keyword>
<protein>
    <submittedName>
        <fullName evidence="11">Alkylation response protein AidB-like acyl-CoA dehydrogenase</fullName>
    </submittedName>
</protein>
<dbReference type="Gene3D" id="2.40.110.10">
    <property type="entry name" value="Butyryl-CoA Dehydrogenase, subunit A, domain 2"/>
    <property type="match status" value="1"/>
</dbReference>
<dbReference type="InterPro" id="IPR009075">
    <property type="entry name" value="AcylCo_DH/oxidase_C"/>
</dbReference>
<dbReference type="InterPro" id="IPR009100">
    <property type="entry name" value="AcylCoA_DH/oxidase_NM_dom_sf"/>
</dbReference>
<evidence type="ECO:0000256" key="5">
    <source>
        <dbReference type="ARBA" id="ARBA00023002"/>
    </source>
</evidence>
<comment type="similarity">
    <text evidence="2 7">Belongs to the acyl-CoA dehydrogenase family.</text>
</comment>
<evidence type="ECO:0000256" key="2">
    <source>
        <dbReference type="ARBA" id="ARBA00009347"/>
    </source>
</evidence>
<evidence type="ECO:0000313" key="11">
    <source>
        <dbReference type="EMBL" id="RCW42334.1"/>
    </source>
</evidence>
<dbReference type="Gene3D" id="1.10.540.10">
    <property type="entry name" value="Acyl-CoA dehydrogenase/oxidase, N-terminal domain"/>
    <property type="match status" value="1"/>
</dbReference>
<dbReference type="InterPro" id="IPR006089">
    <property type="entry name" value="Acyl-CoA_DH_CS"/>
</dbReference>
<keyword evidence="3 7" id="KW-0285">Flavoprotein</keyword>
<evidence type="ECO:0000256" key="1">
    <source>
        <dbReference type="ARBA" id="ARBA00001974"/>
    </source>
</evidence>
<gene>
    <name evidence="11" type="ORF">DFP97_11758</name>
</gene>
<dbReference type="OrthoDB" id="9802447at2"/>
<dbReference type="PANTHER" id="PTHR43884:SF41">
    <property type="entry name" value="ACYL-COA DEHYDROGENASE"/>
    <property type="match status" value="1"/>
</dbReference>
<keyword evidence="4 7" id="KW-0274">FAD</keyword>
<organism evidence="11 12">
    <name type="scientific">Paenibacillus prosopidis</name>
    <dbReference type="NCBI Taxonomy" id="630520"/>
    <lineage>
        <taxon>Bacteria</taxon>
        <taxon>Bacillati</taxon>
        <taxon>Bacillota</taxon>
        <taxon>Bacilli</taxon>
        <taxon>Bacillales</taxon>
        <taxon>Paenibacillaceae</taxon>
        <taxon>Paenibacillus</taxon>
    </lineage>
</organism>
<dbReference type="EMBL" id="QPJD01000017">
    <property type="protein sequence ID" value="RCW42334.1"/>
    <property type="molecule type" value="Genomic_DNA"/>
</dbReference>
<dbReference type="SUPFAM" id="SSF47203">
    <property type="entry name" value="Acyl-CoA dehydrogenase C-terminal domain-like"/>
    <property type="match status" value="1"/>
</dbReference>
<evidence type="ECO:0000256" key="6">
    <source>
        <dbReference type="ARBA" id="ARBA00052546"/>
    </source>
</evidence>
<dbReference type="InterPro" id="IPR013786">
    <property type="entry name" value="AcylCoA_DH/ox_N"/>
</dbReference>
<evidence type="ECO:0000259" key="8">
    <source>
        <dbReference type="Pfam" id="PF00441"/>
    </source>
</evidence>
<dbReference type="RefSeq" id="WP_114382881.1">
    <property type="nucleotide sequence ID" value="NZ_QPJD01000017.1"/>
</dbReference>
<dbReference type="SUPFAM" id="SSF56645">
    <property type="entry name" value="Acyl-CoA dehydrogenase NM domain-like"/>
    <property type="match status" value="1"/>
</dbReference>
<proteinExistence type="inferred from homology"/>
<dbReference type="InterPro" id="IPR046373">
    <property type="entry name" value="Acyl-CoA_Oxase/DH_mid-dom_sf"/>
</dbReference>
<dbReference type="Pfam" id="PF02770">
    <property type="entry name" value="Acyl-CoA_dh_M"/>
    <property type="match status" value="1"/>
</dbReference>
<evidence type="ECO:0000259" key="9">
    <source>
        <dbReference type="Pfam" id="PF02770"/>
    </source>
</evidence>
<comment type="caution">
    <text evidence="11">The sequence shown here is derived from an EMBL/GenBank/DDBJ whole genome shotgun (WGS) entry which is preliminary data.</text>
</comment>
<comment type="catalytic activity">
    <reaction evidence="6">
        <text>a 2,3-saturated acyl-CoA + A = a 2,3-dehydroacyl-CoA + AH2</text>
        <dbReference type="Rhea" id="RHEA:48608"/>
        <dbReference type="ChEBI" id="CHEBI:13193"/>
        <dbReference type="ChEBI" id="CHEBI:17499"/>
        <dbReference type="ChEBI" id="CHEBI:60015"/>
        <dbReference type="ChEBI" id="CHEBI:65111"/>
    </reaction>
</comment>
<dbReference type="InterPro" id="IPR036250">
    <property type="entry name" value="AcylCo_DH-like_C"/>
</dbReference>
<dbReference type="FunFam" id="1.20.140.10:FF:000004">
    <property type="entry name" value="Acyl-CoA dehydrogenase FadE25"/>
    <property type="match status" value="1"/>
</dbReference>
<dbReference type="FunFam" id="1.10.540.10:FF:000002">
    <property type="entry name" value="Acyl-CoA dehydrogenase FadE19"/>
    <property type="match status" value="1"/>
</dbReference>
<dbReference type="AlphaFoldDB" id="A0A368VLG1"/>
<feature type="domain" description="Acyl-CoA oxidase/dehydrogenase middle" evidence="9">
    <location>
        <begin position="141"/>
        <end position="217"/>
    </location>
</feature>
<dbReference type="PROSITE" id="PS00073">
    <property type="entry name" value="ACYL_COA_DH_2"/>
    <property type="match status" value="1"/>
</dbReference>
<evidence type="ECO:0000256" key="3">
    <source>
        <dbReference type="ARBA" id="ARBA00022630"/>
    </source>
</evidence>
<dbReference type="PIRSF" id="PIRSF016578">
    <property type="entry name" value="HsaA"/>
    <property type="match status" value="1"/>
</dbReference>
<dbReference type="Pfam" id="PF02771">
    <property type="entry name" value="Acyl-CoA_dh_N"/>
    <property type="match status" value="1"/>
</dbReference>
<dbReference type="PANTHER" id="PTHR43884">
    <property type="entry name" value="ACYL-COA DEHYDROGENASE"/>
    <property type="match status" value="1"/>
</dbReference>
<evidence type="ECO:0000256" key="4">
    <source>
        <dbReference type="ARBA" id="ARBA00022827"/>
    </source>
</evidence>
<dbReference type="GO" id="GO:0003995">
    <property type="term" value="F:acyl-CoA dehydrogenase activity"/>
    <property type="evidence" value="ECO:0007669"/>
    <property type="project" value="InterPro"/>
</dbReference>
<evidence type="ECO:0000313" key="12">
    <source>
        <dbReference type="Proteomes" id="UP000252415"/>
    </source>
</evidence>
<sequence length="379" mass="41198">MRFHLSEELEMTRSVVRHFAEKEVAPNAGGRDETEQFERLLFRKMGELGLTGIPIPEQYGGAGSDILTYAVVLESLSQVCASTAAVLAAHTAFSAWPVCRFGSEELKRLYLNEMAGGVKLGACGFPADSRDKTAKENGIIATADEDGFVLNGANSFVINAGAADIYIVYAQVPSIRRKPVLSAFLIENGTPGCYIGNKVRKLGLRSLMTAEMVFEHCRVANENRIGKEGQGQEIADQVIDIGHIGAAAQAVGIAQGALEAAADYAKERMQFGKLIGRQQGISFKLADMSAKIEAARLLTYQASWRMNEGLSCSREAAIARKYTADTAVAVAIDAVQVFGGYGYMREYRMERFLRDAKCLETDIGTGGMQTDFIYRILAE</sequence>
<dbReference type="Gene3D" id="1.20.140.10">
    <property type="entry name" value="Butyryl-CoA Dehydrogenase, subunit A, domain 3"/>
    <property type="match status" value="1"/>
</dbReference>
<evidence type="ECO:0000259" key="10">
    <source>
        <dbReference type="Pfam" id="PF02771"/>
    </source>
</evidence>
<dbReference type="InterPro" id="IPR006091">
    <property type="entry name" value="Acyl-CoA_Oxase/DH_mid-dom"/>
</dbReference>
<comment type="cofactor">
    <cofactor evidence="1 7">
        <name>FAD</name>
        <dbReference type="ChEBI" id="CHEBI:57692"/>
    </cofactor>
</comment>
<dbReference type="Proteomes" id="UP000252415">
    <property type="component" value="Unassembled WGS sequence"/>
</dbReference>
<keyword evidence="12" id="KW-1185">Reference proteome</keyword>
<dbReference type="GO" id="GO:0050660">
    <property type="term" value="F:flavin adenine dinucleotide binding"/>
    <property type="evidence" value="ECO:0007669"/>
    <property type="project" value="InterPro"/>
</dbReference>
<dbReference type="Pfam" id="PF00441">
    <property type="entry name" value="Acyl-CoA_dh_1"/>
    <property type="match status" value="1"/>
</dbReference>
<dbReference type="InterPro" id="IPR037069">
    <property type="entry name" value="AcylCoA_DH/ox_N_sf"/>
</dbReference>
<feature type="domain" description="Acyl-CoA dehydrogenase/oxidase C-terminal" evidence="8">
    <location>
        <begin position="229"/>
        <end position="376"/>
    </location>
</feature>
<feature type="domain" description="Acyl-CoA dehydrogenase/oxidase N-terminal" evidence="10">
    <location>
        <begin position="6"/>
        <end position="117"/>
    </location>
</feature>